<dbReference type="PANTHER" id="PTHR46082">
    <property type="entry name" value="ATP/GTP-BINDING PROTEIN-RELATED"/>
    <property type="match status" value="1"/>
</dbReference>
<dbReference type="SUPFAM" id="SSF52540">
    <property type="entry name" value="P-loop containing nucleoside triphosphate hydrolases"/>
    <property type="match status" value="1"/>
</dbReference>
<organism evidence="4 5">
    <name type="scientific">Phytohabitans rumicis</name>
    <dbReference type="NCBI Taxonomy" id="1076125"/>
    <lineage>
        <taxon>Bacteria</taxon>
        <taxon>Bacillati</taxon>
        <taxon>Actinomycetota</taxon>
        <taxon>Actinomycetes</taxon>
        <taxon>Micromonosporales</taxon>
        <taxon>Micromonosporaceae</taxon>
    </lineage>
</organism>
<dbReference type="GO" id="GO:0043531">
    <property type="term" value="F:ADP binding"/>
    <property type="evidence" value="ECO:0007669"/>
    <property type="project" value="InterPro"/>
</dbReference>
<dbReference type="InterPro" id="IPR056681">
    <property type="entry name" value="DUF7779"/>
</dbReference>
<dbReference type="SUPFAM" id="SSF48452">
    <property type="entry name" value="TPR-like"/>
    <property type="match status" value="3"/>
</dbReference>
<dbReference type="Pfam" id="PF13424">
    <property type="entry name" value="TPR_12"/>
    <property type="match status" value="2"/>
</dbReference>
<dbReference type="Pfam" id="PF13374">
    <property type="entry name" value="TPR_10"/>
    <property type="match status" value="3"/>
</dbReference>
<evidence type="ECO:0000259" key="3">
    <source>
        <dbReference type="Pfam" id="PF25000"/>
    </source>
</evidence>
<protein>
    <submittedName>
        <fullName evidence="4">Cytochrome c</fullName>
    </submittedName>
</protein>
<dbReference type="NCBIfam" id="NF040586">
    <property type="entry name" value="FxSxx_TPR"/>
    <property type="match status" value="1"/>
</dbReference>
<reference evidence="4 5" key="2">
    <citation type="submission" date="2020-03" db="EMBL/GenBank/DDBJ databases">
        <authorList>
            <person name="Ichikawa N."/>
            <person name="Kimura A."/>
            <person name="Kitahashi Y."/>
            <person name="Uohara A."/>
        </authorList>
    </citation>
    <scope>NUCLEOTIDE SEQUENCE [LARGE SCALE GENOMIC DNA]</scope>
    <source>
        <strain evidence="4 5">NBRC 108638</strain>
    </source>
</reference>
<dbReference type="InterPro" id="IPR027417">
    <property type="entry name" value="P-loop_NTPase"/>
</dbReference>
<feature type="region of interest" description="Disordered" evidence="1">
    <location>
        <begin position="1"/>
        <end position="25"/>
    </location>
</feature>
<dbReference type="NCBIfam" id="NF041121">
    <property type="entry name" value="SAV_2336_NTERM"/>
    <property type="match status" value="1"/>
</dbReference>
<accession>A0A6V8L615</accession>
<feature type="region of interest" description="Disordered" evidence="1">
    <location>
        <begin position="553"/>
        <end position="639"/>
    </location>
</feature>
<evidence type="ECO:0000259" key="2">
    <source>
        <dbReference type="Pfam" id="PF00931"/>
    </source>
</evidence>
<dbReference type="RefSeq" id="WP_173077087.1">
    <property type="nucleotide sequence ID" value="NZ_BAABJB010000002.1"/>
</dbReference>
<dbReference type="Gene3D" id="3.40.50.300">
    <property type="entry name" value="P-loop containing nucleotide triphosphate hydrolases"/>
    <property type="match status" value="1"/>
</dbReference>
<feature type="domain" description="NB-ARC" evidence="2">
    <location>
        <begin position="667"/>
        <end position="799"/>
    </location>
</feature>
<feature type="region of interest" description="Disordered" evidence="1">
    <location>
        <begin position="37"/>
        <end position="95"/>
    </location>
</feature>
<dbReference type="Pfam" id="PF25000">
    <property type="entry name" value="DUF7779"/>
    <property type="match status" value="1"/>
</dbReference>
<dbReference type="Pfam" id="PF00931">
    <property type="entry name" value="NB-ARC"/>
    <property type="match status" value="1"/>
</dbReference>
<dbReference type="Proteomes" id="UP000482960">
    <property type="component" value="Unassembled WGS sequence"/>
</dbReference>
<reference evidence="4 5" key="1">
    <citation type="submission" date="2020-03" db="EMBL/GenBank/DDBJ databases">
        <title>Whole genome shotgun sequence of Phytohabitans rumicis NBRC 108638.</title>
        <authorList>
            <person name="Komaki H."/>
            <person name="Tamura T."/>
        </authorList>
    </citation>
    <scope>NUCLEOTIDE SEQUENCE [LARGE SCALE GENOMIC DNA]</scope>
    <source>
        <strain evidence="4 5">NBRC 108638</strain>
    </source>
</reference>
<dbReference type="PANTHER" id="PTHR46082:SF6">
    <property type="entry name" value="AAA+ ATPASE DOMAIN-CONTAINING PROTEIN-RELATED"/>
    <property type="match status" value="1"/>
</dbReference>
<dbReference type="EMBL" id="BLPG01000001">
    <property type="protein sequence ID" value="GFJ89477.1"/>
    <property type="molecule type" value="Genomic_DNA"/>
</dbReference>
<evidence type="ECO:0000256" key="1">
    <source>
        <dbReference type="SAM" id="MobiDB-lite"/>
    </source>
</evidence>
<gene>
    <name evidence="4" type="ORF">Prum_031190</name>
</gene>
<evidence type="ECO:0000313" key="4">
    <source>
        <dbReference type="EMBL" id="GFJ89477.1"/>
    </source>
</evidence>
<feature type="compositionally biased region" description="Pro residues" evidence="1">
    <location>
        <begin position="1"/>
        <end position="16"/>
    </location>
</feature>
<evidence type="ECO:0000313" key="5">
    <source>
        <dbReference type="Proteomes" id="UP000482960"/>
    </source>
</evidence>
<keyword evidence="5" id="KW-1185">Reference proteome</keyword>
<dbReference type="InterPro" id="IPR053137">
    <property type="entry name" value="NLR-like"/>
</dbReference>
<dbReference type="InterPro" id="IPR011990">
    <property type="entry name" value="TPR-like_helical_dom_sf"/>
</dbReference>
<sequence>MDPPVPRHSPPSPGPPRPRRGPDLTWSELADGLWLAGHEASASASSAAVDPKPVRAPPVTPSEPASASPDPEDVAAPAPDHRSDAAGPDGTPPGFDLLLEVGGPSLGEVAGWPAVPALRNPTVIVRALRPLKRMVPSRRNWVPDEEATAERSADDPLWLPVFRPAAEHRWDLVLVVDDGPSMVVWRRTVKQFTQTLQRSGVFQNVHTRLLTTATTDPDALYIRGLDRASLAAAPFELLEHTGRRIILVLTDGAAPAWSSRAALTVLRRWGRVMPTAVIHLLPQQFWHRTGVAPRRVRLRAPAPGAANTRLVCVPRDIALDEPEWVHPTDPRRCPIPVLELEERWLKAWVRLLVGGPSSEIDLTAITAPAQPVDAPPGLADAPASRSPDGARAQVSQFRATATPTAFALATHLAAAPLNLPVVHMIQAVLLPRSEPRHLAEIYASGLLRPTSAAERLDVPDKVTLDFADGVREELLSIGRRGDTMRVLRAVDEFLGPIVEAVSGLGDAVERPEEAKDRFVTAETKPFIAVEQAALQALSGRHLARSRRLREALNQATDAEAERSSDSHPPPNVTEEPMSTSSAQGERSARLPSMPPATDGCEVEPSALAGLTPEPEPTRPIRRRTAITQPTVWGNIPPRNPNFTGRVQLLTSLHDRLIAGTTAVLPEALHGMGGVGKSQLAIEYVYRHQDEYDLIWWIPAERTAQIRQALSELAQRLDLEIGTEANATVPAVLEALRIGRPYGNWLLVFDNAESPEAVRQFFPTGGPGCILVTSRDPRWASLAWTLEVDVFTRAESIDLLRRRNEDLTVADADRLAAALGDLPLAIEQAATWRRETGMPADEYLRLLNQKHPELLDDAPPLGYPTTVAAAWNVSLDALRERNLGALRLLQLCAFLAPEPVSRSLFSGARATEITPELDEALRDPIKFGRAVREINRYGLARLDHRTNSIQMHRLVQRVLIGQMDDDEQEMMSHGAHLLLAASDPNQPDDVAHWTRYGELHSHLISSGAIECDDGWVRRLILNEAKYLWRLGDPEGSREIAQRAYEVWRSKLGDDDPETLEVGHWLGFMLFTGARYGEAEELTARLLADSRRVLGEEHETTLTAMQQVAAIRRAVGDFDTALQISDNVYSRTVRLFGADDPLTLRAAHNLAVSLRLVGEFGRAKALDQDTVQRFVLAFGEDHPDTMITQLGLILDQRELGDYADARTALEDLVARHRMLFGDMNFFTLRAVRTLSVTLRKAGDHAGALACSEDARARFTTLYGPDHAETMAAELDLSTDRRQNGDLRSARELGRAALDRYRRALGDDHPHTIGAAVNLATTQRLLGAVEQAYATDTDALARLRASLGEGHLMTLSCAINVASDMHERGEYQEAHDLDADTLTRLRDSLDEDHPVALACAANLAVDLRALGRIDEAQTRHTETMARFIEVLGREHPASREAAEWTRANCDMYPMPL</sequence>
<dbReference type="InterPro" id="IPR047738">
    <property type="entry name" value="SAV_2336-like_N"/>
</dbReference>
<dbReference type="InterPro" id="IPR002182">
    <property type="entry name" value="NB-ARC"/>
</dbReference>
<comment type="caution">
    <text evidence="4">The sequence shown here is derived from an EMBL/GenBank/DDBJ whole genome shotgun (WGS) entry which is preliminary data.</text>
</comment>
<name>A0A6V8L615_9ACTN</name>
<feature type="domain" description="DUF7779" evidence="3">
    <location>
        <begin position="882"/>
        <end position="966"/>
    </location>
</feature>
<feature type="compositionally biased region" description="Low complexity" evidence="1">
    <location>
        <begin position="62"/>
        <end position="78"/>
    </location>
</feature>
<dbReference type="Gene3D" id="1.25.40.10">
    <property type="entry name" value="Tetratricopeptide repeat domain"/>
    <property type="match status" value="3"/>
</dbReference>
<proteinExistence type="predicted"/>